<dbReference type="EMBL" id="BSDR01000001">
    <property type="protein sequence ID" value="GLI35405.1"/>
    <property type="molecule type" value="Genomic_DNA"/>
</dbReference>
<gene>
    <name evidence="6 8" type="primary">pyrE</name>
    <name evidence="8" type="ORF">DAMNIGENAA_28380</name>
</gene>
<dbReference type="InterPro" id="IPR004467">
    <property type="entry name" value="Or_phspho_trans_dom"/>
</dbReference>
<dbReference type="SUPFAM" id="SSF53271">
    <property type="entry name" value="PRTase-like"/>
    <property type="match status" value="1"/>
</dbReference>
<dbReference type="RefSeq" id="WP_281795169.1">
    <property type="nucleotide sequence ID" value="NZ_BSDR01000001.1"/>
</dbReference>
<evidence type="ECO:0000256" key="5">
    <source>
        <dbReference type="ARBA" id="ARBA00022975"/>
    </source>
</evidence>
<feature type="binding site" evidence="6">
    <location>
        <position position="102"/>
    </location>
    <ligand>
        <name>5-phospho-alpha-D-ribose 1-diphosphate</name>
        <dbReference type="ChEBI" id="CHEBI:58017"/>
        <note>ligand shared between dimeric partners</note>
    </ligand>
</feature>
<feature type="binding site" description="in other chain" evidence="6">
    <location>
        <position position="97"/>
    </location>
    <ligand>
        <name>5-phospho-alpha-D-ribose 1-diphosphate</name>
        <dbReference type="ChEBI" id="CHEBI:58017"/>
        <note>ligand shared between dimeric partners</note>
    </ligand>
</feature>
<feature type="binding site" description="in other chain" evidence="6">
    <location>
        <begin position="122"/>
        <end position="130"/>
    </location>
    <ligand>
        <name>5-phospho-alpha-D-ribose 1-diphosphate</name>
        <dbReference type="ChEBI" id="CHEBI:58017"/>
        <note>ligand shared between dimeric partners</note>
    </ligand>
</feature>
<feature type="binding site" evidence="6">
    <location>
        <position position="100"/>
    </location>
    <ligand>
        <name>5-phospho-alpha-D-ribose 1-diphosphate</name>
        <dbReference type="ChEBI" id="CHEBI:58017"/>
        <note>ligand shared between dimeric partners</note>
    </ligand>
</feature>
<dbReference type="InterPro" id="IPR029057">
    <property type="entry name" value="PRTase-like"/>
</dbReference>
<evidence type="ECO:0000256" key="6">
    <source>
        <dbReference type="HAMAP-Rule" id="MF_01208"/>
    </source>
</evidence>
<keyword evidence="4 6" id="KW-0808">Transferase</keyword>
<dbReference type="CDD" id="cd06223">
    <property type="entry name" value="PRTases_typeI"/>
    <property type="match status" value="1"/>
</dbReference>
<proteinExistence type="inferred from homology"/>
<dbReference type="HAMAP" id="MF_01208">
    <property type="entry name" value="PyrE"/>
    <property type="match status" value="1"/>
</dbReference>
<comment type="similarity">
    <text evidence="6">Belongs to the purine/pyrimidine phosphoribosyltransferase family. PyrE subfamily.</text>
</comment>
<dbReference type="GO" id="GO:0044205">
    <property type="term" value="P:'de novo' UMP biosynthetic process"/>
    <property type="evidence" value="ECO:0007669"/>
    <property type="project" value="UniProtKB-UniRule"/>
</dbReference>
<keyword evidence="9" id="KW-1185">Reference proteome</keyword>
<dbReference type="PANTHER" id="PTHR19278">
    <property type="entry name" value="OROTATE PHOSPHORIBOSYLTRANSFERASE"/>
    <property type="match status" value="1"/>
</dbReference>
<comment type="catalytic activity">
    <reaction evidence="6">
        <text>orotidine 5'-phosphate + diphosphate = orotate + 5-phospho-alpha-D-ribose 1-diphosphate</text>
        <dbReference type="Rhea" id="RHEA:10380"/>
        <dbReference type="ChEBI" id="CHEBI:30839"/>
        <dbReference type="ChEBI" id="CHEBI:33019"/>
        <dbReference type="ChEBI" id="CHEBI:57538"/>
        <dbReference type="ChEBI" id="CHEBI:58017"/>
        <dbReference type="EC" id="2.4.2.10"/>
    </reaction>
</comment>
<comment type="subunit">
    <text evidence="6">Homodimer.</text>
</comment>
<feature type="domain" description="Phosphoribosyltransferase" evidence="7">
    <location>
        <begin position="87"/>
        <end position="158"/>
    </location>
</feature>
<comment type="cofactor">
    <cofactor evidence="6">
        <name>Mg(2+)</name>
        <dbReference type="ChEBI" id="CHEBI:18420"/>
    </cofactor>
</comment>
<dbReference type="GO" id="GO:0000287">
    <property type="term" value="F:magnesium ion binding"/>
    <property type="evidence" value="ECO:0007669"/>
    <property type="project" value="UniProtKB-UniRule"/>
</dbReference>
<evidence type="ECO:0000313" key="8">
    <source>
        <dbReference type="EMBL" id="GLI35405.1"/>
    </source>
</evidence>
<feature type="binding site" evidence="6">
    <location>
        <position position="126"/>
    </location>
    <ligand>
        <name>orotate</name>
        <dbReference type="ChEBI" id="CHEBI:30839"/>
    </ligand>
</feature>
<sequence length="189" mass="21078">MKERLEELILKYAFRFSETPSFKLVSGGMSQFYFNCKRVTLDPEGQYLIGNMVFEAVKDLRIAAIGGLTLGADAIANAVAYTSWLKKQPIQSFVVRKKQKDHGIVSLIEGKVNQGDRVAVVDDVITTGGSTLQAIAACRQAGLEVVKVVVLVDRQEMNGRENILKEVPLVESLVTRDEIMEIYRRENRG</sequence>
<keyword evidence="6" id="KW-0460">Magnesium</keyword>
<dbReference type="EC" id="2.4.2.10" evidence="2 6"/>
<keyword evidence="3 6" id="KW-0328">Glycosyltransferase</keyword>
<dbReference type="PANTHER" id="PTHR19278:SF9">
    <property type="entry name" value="URIDINE 5'-MONOPHOSPHATE SYNTHASE"/>
    <property type="match status" value="1"/>
</dbReference>
<evidence type="ECO:0000313" key="9">
    <source>
        <dbReference type="Proteomes" id="UP001144372"/>
    </source>
</evidence>
<dbReference type="InterPro" id="IPR023031">
    <property type="entry name" value="OPRT"/>
</dbReference>
<feature type="binding site" evidence="6">
    <location>
        <position position="154"/>
    </location>
    <ligand>
        <name>orotate</name>
        <dbReference type="ChEBI" id="CHEBI:30839"/>
    </ligand>
</feature>
<evidence type="ECO:0000256" key="2">
    <source>
        <dbReference type="ARBA" id="ARBA00011971"/>
    </source>
</evidence>
<organism evidence="8 9">
    <name type="scientific">Desulforhabdus amnigena</name>
    <dbReference type="NCBI Taxonomy" id="40218"/>
    <lineage>
        <taxon>Bacteria</taxon>
        <taxon>Pseudomonadati</taxon>
        <taxon>Thermodesulfobacteriota</taxon>
        <taxon>Syntrophobacteria</taxon>
        <taxon>Syntrophobacterales</taxon>
        <taxon>Syntrophobacteraceae</taxon>
        <taxon>Desulforhabdus</taxon>
    </lineage>
</organism>
<dbReference type="Gene3D" id="3.40.50.2020">
    <property type="match status" value="1"/>
</dbReference>
<evidence type="ECO:0000259" key="7">
    <source>
        <dbReference type="Pfam" id="PF00156"/>
    </source>
</evidence>
<dbReference type="NCBIfam" id="TIGR00336">
    <property type="entry name" value="pyrE"/>
    <property type="match status" value="1"/>
</dbReference>
<reference evidence="8" key="1">
    <citation type="submission" date="2022-12" db="EMBL/GenBank/DDBJ databases">
        <title>Reference genome sequencing for broad-spectrum identification of bacterial and archaeal isolates by mass spectrometry.</title>
        <authorList>
            <person name="Sekiguchi Y."/>
            <person name="Tourlousse D.M."/>
        </authorList>
    </citation>
    <scope>NUCLEOTIDE SEQUENCE</scope>
    <source>
        <strain evidence="8">ASRB1</strain>
    </source>
</reference>
<dbReference type="InterPro" id="IPR000836">
    <property type="entry name" value="PRTase_dom"/>
</dbReference>
<comment type="caution">
    <text evidence="6">Lacks conserved residue(s) required for the propagation of feature annotation.</text>
</comment>
<dbReference type="GO" id="GO:0004588">
    <property type="term" value="F:orotate phosphoribosyltransferase activity"/>
    <property type="evidence" value="ECO:0007669"/>
    <property type="project" value="UniProtKB-UniRule"/>
</dbReference>
<comment type="caution">
    <text evidence="8">The sequence shown here is derived from an EMBL/GenBank/DDBJ whole genome shotgun (WGS) entry which is preliminary data.</text>
</comment>
<dbReference type="Proteomes" id="UP001144372">
    <property type="component" value="Unassembled WGS sequence"/>
</dbReference>
<dbReference type="Pfam" id="PF00156">
    <property type="entry name" value="Pribosyltran"/>
    <property type="match status" value="1"/>
</dbReference>
<protein>
    <recommendedName>
        <fullName evidence="2 6">Orotate phosphoribosyltransferase</fullName>
        <shortName evidence="6">OPRT</shortName>
        <shortName evidence="6">OPRTase</shortName>
        <ecNumber evidence="2 6">2.4.2.10</ecNumber>
    </recommendedName>
</protein>
<dbReference type="AlphaFoldDB" id="A0A9W6FUZ4"/>
<evidence type="ECO:0000256" key="1">
    <source>
        <dbReference type="ARBA" id="ARBA00004889"/>
    </source>
</evidence>
<dbReference type="GO" id="GO:0019856">
    <property type="term" value="P:pyrimidine nucleobase biosynthetic process"/>
    <property type="evidence" value="ECO:0007669"/>
    <property type="project" value="TreeGrafter"/>
</dbReference>
<feature type="binding site" evidence="6">
    <location>
        <position position="96"/>
    </location>
    <ligand>
        <name>5-phospho-alpha-D-ribose 1-diphosphate</name>
        <dbReference type="ChEBI" id="CHEBI:58017"/>
        <note>ligand shared between dimeric partners</note>
    </ligand>
</feature>
<evidence type="ECO:0000256" key="4">
    <source>
        <dbReference type="ARBA" id="ARBA00022679"/>
    </source>
</evidence>
<name>A0A9W6FUZ4_9BACT</name>
<comment type="function">
    <text evidence="6">Catalyzes the transfer of a ribosyl phosphate group from 5-phosphoribose 1-diphosphate to orotate, leading to the formation of orotidine monophosphate (OMP).</text>
</comment>
<evidence type="ECO:0000256" key="3">
    <source>
        <dbReference type="ARBA" id="ARBA00022676"/>
    </source>
</evidence>
<comment type="pathway">
    <text evidence="1 6">Pyrimidine metabolism; UMP biosynthesis via de novo pathway; UMP from orotate: step 1/2.</text>
</comment>
<keyword evidence="5 6" id="KW-0665">Pyrimidine biosynthesis</keyword>
<accession>A0A9W6FUZ4</accession>